<sequence length="333" mass="37580">MVLTLRGSVNVAQLTSMKLYFYLLEKMICLQASIVDGLQINIITEKALERFPDFSRELQISDSEMRVPKSNGGYYLAKDQIELNFSTEDMKFSNTETFYTYKGGDGDLDPSIDVIIGRDSEAVRYFIGDQNAKQQDPLAQHATAAEKMPAKGASTGEVSDEHISHENFTRLACVSVQDKVFPSKIGFYTQAGADVITKAACERMQLEIESCSDVRFRLQSYFSHSEVSATRVVRELKFHLNGDRKIYTGDFFVLDLDLSNNVDIILCSKSLAKNEIVVFSHKLKRNKRSLSVPQRPKDCEKGIPPVAEWERGKPTLSQRANHGGTHRAGRYYY</sequence>
<dbReference type="VEuPathDB" id="FungiDB:P170DRAFT_477288"/>
<organism evidence="2 3">
    <name type="scientific">Aspergillus steynii IBT 23096</name>
    <dbReference type="NCBI Taxonomy" id="1392250"/>
    <lineage>
        <taxon>Eukaryota</taxon>
        <taxon>Fungi</taxon>
        <taxon>Dikarya</taxon>
        <taxon>Ascomycota</taxon>
        <taxon>Pezizomycotina</taxon>
        <taxon>Eurotiomycetes</taxon>
        <taxon>Eurotiomycetidae</taxon>
        <taxon>Eurotiales</taxon>
        <taxon>Aspergillaceae</taxon>
        <taxon>Aspergillus</taxon>
        <taxon>Aspergillus subgen. Circumdati</taxon>
    </lineage>
</organism>
<keyword evidence="3" id="KW-1185">Reference proteome</keyword>
<proteinExistence type="predicted"/>
<reference evidence="2 3" key="1">
    <citation type="submission" date="2016-12" db="EMBL/GenBank/DDBJ databases">
        <title>The genomes of Aspergillus section Nigri reveals drivers in fungal speciation.</title>
        <authorList>
            <consortium name="DOE Joint Genome Institute"/>
            <person name="Vesth T.C."/>
            <person name="Nybo J."/>
            <person name="Theobald S."/>
            <person name="Brandl J."/>
            <person name="Frisvad J.C."/>
            <person name="Nielsen K.F."/>
            <person name="Lyhne E.K."/>
            <person name="Kogle M.E."/>
            <person name="Kuo A."/>
            <person name="Riley R."/>
            <person name="Clum A."/>
            <person name="Nolan M."/>
            <person name="Lipzen A."/>
            <person name="Salamov A."/>
            <person name="Henrissat B."/>
            <person name="Wiebenga A."/>
            <person name="De Vries R.P."/>
            <person name="Grigoriev I.V."/>
            <person name="Mortensen U.H."/>
            <person name="Andersen M.R."/>
            <person name="Baker S.E."/>
        </authorList>
    </citation>
    <scope>NUCLEOTIDE SEQUENCE [LARGE SCALE GENOMIC DNA]</scope>
    <source>
        <strain evidence="2 3">IBT 23096</strain>
    </source>
</reference>
<dbReference type="AlphaFoldDB" id="A0A2I2G0K5"/>
<evidence type="ECO:0000313" key="3">
    <source>
        <dbReference type="Proteomes" id="UP000234275"/>
    </source>
</evidence>
<evidence type="ECO:0000313" key="2">
    <source>
        <dbReference type="EMBL" id="PLB46407.1"/>
    </source>
</evidence>
<name>A0A2I2G0K5_9EURO</name>
<comment type="caution">
    <text evidence="2">The sequence shown here is derived from an EMBL/GenBank/DDBJ whole genome shotgun (WGS) entry which is preliminary data.</text>
</comment>
<gene>
    <name evidence="2" type="ORF">P170DRAFT_477288</name>
</gene>
<feature type="region of interest" description="Disordered" evidence="1">
    <location>
        <begin position="311"/>
        <end position="333"/>
    </location>
</feature>
<dbReference type="EMBL" id="MSFO01000006">
    <property type="protein sequence ID" value="PLB46407.1"/>
    <property type="molecule type" value="Genomic_DNA"/>
</dbReference>
<dbReference type="Proteomes" id="UP000234275">
    <property type="component" value="Unassembled WGS sequence"/>
</dbReference>
<dbReference type="GeneID" id="36561136"/>
<accession>A0A2I2G0K5</accession>
<protein>
    <submittedName>
        <fullName evidence="2">Uncharacterized protein</fullName>
    </submittedName>
</protein>
<evidence type="ECO:0000256" key="1">
    <source>
        <dbReference type="SAM" id="MobiDB-lite"/>
    </source>
</evidence>
<feature type="compositionally biased region" description="Basic residues" evidence="1">
    <location>
        <begin position="324"/>
        <end position="333"/>
    </location>
</feature>
<dbReference type="RefSeq" id="XP_024701709.1">
    <property type="nucleotide sequence ID" value="XM_024853438.1"/>
</dbReference>